<evidence type="ECO:0000256" key="5">
    <source>
        <dbReference type="ARBA" id="ARBA00022691"/>
    </source>
</evidence>
<dbReference type="SUPFAM" id="SSF53335">
    <property type="entry name" value="S-adenosyl-L-methionine-dependent methyltransferases"/>
    <property type="match status" value="1"/>
</dbReference>
<evidence type="ECO:0000256" key="4">
    <source>
        <dbReference type="ARBA" id="ARBA00022679"/>
    </source>
</evidence>
<keyword evidence="5" id="KW-0949">S-adenosyl-L-methionine</keyword>
<comment type="pathway">
    <text evidence="1">Cofactor biosynthesis; adenosylcobalamin biosynthesis.</text>
</comment>
<dbReference type="UniPathway" id="UPA00148"/>
<keyword evidence="8" id="KW-1185">Reference proteome</keyword>
<proteinExistence type="predicted"/>
<dbReference type="GO" id="GO:0008276">
    <property type="term" value="F:protein methyltransferase activity"/>
    <property type="evidence" value="ECO:0007669"/>
    <property type="project" value="InterPro"/>
</dbReference>
<dbReference type="GO" id="GO:0009236">
    <property type="term" value="P:cobalamin biosynthetic process"/>
    <property type="evidence" value="ECO:0007669"/>
    <property type="project" value="UniProtKB-UniPathway"/>
</dbReference>
<protein>
    <submittedName>
        <fullName evidence="7">Precorrin-6Y C(5,15)-methyltransferase [decarboxylating]</fullName>
        <ecNumber evidence="7">2.1.1.132</ecNumber>
    </submittedName>
</protein>
<sequence>MNERIHIVGIGDDGLDGLTGHARRLVSEAEVLIGNQAMLDKVTDGDSVDDGVQRIAVDGTLDALTKKLAGLDGKRAVLLAGGDPLFYGIAKFLTDSLGKERFEVVPNVSSMQLAFARVKESWDDAYLTNLAIAPLDRVVDTIRTADRVGLFTTEAIPPRAVAEALLDRRIDYFNAYVCENLGTPNETVTQGDLQSIRQQSFSPLNVMVLVRRKGVADRPSGATRHRLFGNPDDLFLQSRPKRGLLTPSEVRCIALAELELTPDTVMWDVGAGSGSMAIEAAQIARQGQVFAIEMDAEDYGLMLENAKMFDVPALQPVHGQAPEAWQNLPDPTAIFVGGSGRMVPDLVRAALQRIKHGRIAVSVSSPDNLVAVQAVMESSGVQTEVRMINIARGTNQLDRVRFESLNPMFLVVGQVG</sequence>
<keyword evidence="3 7" id="KW-0489">Methyltransferase</keyword>
<evidence type="ECO:0000259" key="6">
    <source>
        <dbReference type="Pfam" id="PF00590"/>
    </source>
</evidence>
<dbReference type="InterPro" id="IPR029063">
    <property type="entry name" value="SAM-dependent_MTases_sf"/>
</dbReference>
<accession>A0A5C5ZW97</accession>
<dbReference type="InterPro" id="IPR006365">
    <property type="entry name" value="Cbl_synth_CobL"/>
</dbReference>
<dbReference type="PANTHER" id="PTHR43182:SF1">
    <property type="entry name" value="COBALT-PRECORRIN-7 C(5)-METHYLTRANSFERASE"/>
    <property type="match status" value="1"/>
</dbReference>
<dbReference type="Gene3D" id="3.30.950.10">
    <property type="entry name" value="Methyltransferase, Cobalt-precorrin-4 Transmethylase, Domain 2"/>
    <property type="match status" value="1"/>
</dbReference>
<dbReference type="RefSeq" id="WP_146523562.1">
    <property type="nucleotide sequence ID" value="NZ_CP151726.1"/>
</dbReference>
<name>A0A5C5ZW97_9BACT</name>
<dbReference type="InterPro" id="IPR014776">
    <property type="entry name" value="4pyrrole_Mease_sub2"/>
</dbReference>
<dbReference type="Pfam" id="PF00590">
    <property type="entry name" value="TP_methylase"/>
    <property type="match status" value="1"/>
</dbReference>
<dbReference type="NCBIfam" id="TIGR02467">
    <property type="entry name" value="CbiE"/>
    <property type="match status" value="1"/>
</dbReference>
<dbReference type="GO" id="GO:0046025">
    <property type="term" value="F:precorrin-6Y C5,15-methyltransferase (decarboxylating) activity"/>
    <property type="evidence" value="ECO:0007669"/>
    <property type="project" value="UniProtKB-EC"/>
</dbReference>
<dbReference type="EC" id="2.1.1.132" evidence="7"/>
<dbReference type="CDD" id="cd02440">
    <property type="entry name" value="AdoMet_MTases"/>
    <property type="match status" value="1"/>
</dbReference>
<evidence type="ECO:0000256" key="3">
    <source>
        <dbReference type="ARBA" id="ARBA00022603"/>
    </source>
</evidence>
<gene>
    <name evidence="7" type="primary">cobL</name>
    <name evidence="7" type="ORF">Pla52n_66730</name>
</gene>
<dbReference type="EMBL" id="SJPN01000018">
    <property type="protein sequence ID" value="TWT91261.1"/>
    <property type="molecule type" value="Genomic_DNA"/>
</dbReference>
<dbReference type="OrthoDB" id="9780707at2"/>
<feature type="domain" description="Tetrapyrrole methylase" evidence="6">
    <location>
        <begin position="4"/>
        <end position="196"/>
    </location>
</feature>
<dbReference type="InterPro" id="IPR035996">
    <property type="entry name" value="4pyrrol_Methylase_sf"/>
</dbReference>
<dbReference type="InterPro" id="IPR050714">
    <property type="entry name" value="Cobalamin_biosynth_MTase"/>
</dbReference>
<dbReference type="AlphaFoldDB" id="A0A5C5ZW97"/>
<dbReference type="PIRSF" id="PIRSF036428">
    <property type="entry name" value="CobL"/>
    <property type="match status" value="1"/>
</dbReference>
<comment type="caution">
    <text evidence="7">The sequence shown here is derived from an EMBL/GenBank/DDBJ whole genome shotgun (WGS) entry which is preliminary data.</text>
</comment>
<dbReference type="CDD" id="cd11644">
    <property type="entry name" value="Precorrin-6Y-MT"/>
    <property type="match status" value="1"/>
</dbReference>
<dbReference type="InterPro" id="IPR012818">
    <property type="entry name" value="CbiE"/>
</dbReference>
<dbReference type="NCBIfam" id="TIGR02469">
    <property type="entry name" value="CbiT"/>
    <property type="match status" value="1"/>
</dbReference>
<organism evidence="7 8">
    <name type="scientific">Stieleria varia</name>
    <dbReference type="NCBI Taxonomy" id="2528005"/>
    <lineage>
        <taxon>Bacteria</taxon>
        <taxon>Pseudomonadati</taxon>
        <taxon>Planctomycetota</taxon>
        <taxon>Planctomycetia</taxon>
        <taxon>Pirellulales</taxon>
        <taxon>Pirellulaceae</taxon>
        <taxon>Stieleria</taxon>
    </lineage>
</organism>
<evidence type="ECO:0000313" key="8">
    <source>
        <dbReference type="Proteomes" id="UP000320176"/>
    </source>
</evidence>
<dbReference type="SUPFAM" id="SSF53790">
    <property type="entry name" value="Tetrapyrrole methylase"/>
    <property type="match status" value="1"/>
</dbReference>
<dbReference type="Gene3D" id="3.40.1010.10">
    <property type="entry name" value="Cobalt-precorrin-4 Transmethylase, Domain 1"/>
    <property type="match status" value="1"/>
</dbReference>
<dbReference type="GO" id="GO:0032259">
    <property type="term" value="P:methylation"/>
    <property type="evidence" value="ECO:0007669"/>
    <property type="project" value="UniProtKB-KW"/>
</dbReference>
<dbReference type="Gene3D" id="3.40.50.150">
    <property type="entry name" value="Vaccinia Virus protein VP39"/>
    <property type="match status" value="1"/>
</dbReference>
<dbReference type="PANTHER" id="PTHR43182">
    <property type="entry name" value="COBALT-PRECORRIN-6B C(15)-METHYLTRANSFERASE (DECARBOXYLATING)"/>
    <property type="match status" value="1"/>
</dbReference>
<evidence type="ECO:0000256" key="2">
    <source>
        <dbReference type="ARBA" id="ARBA00022573"/>
    </source>
</evidence>
<dbReference type="InterPro" id="IPR000878">
    <property type="entry name" value="4pyrrol_Mease"/>
</dbReference>
<dbReference type="Proteomes" id="UP000320176">
    <property type="component" value="Unassembled WGS sequence"/>
</dbReference>
<dbReference type="InterPro" id="IPR014008">
    <property type="entry name" value="Cbl_synth_MTase_CbiT"/>
</dbReference>
<evidence type="ECO:0000313" key="7">
    <source>
        <dbReference type="EMBL" id="TWT91261.1"/>
    </source>
</evidence>
<evidence type="ECO:0000256" key="1">
    <source>
        <dbReference type="ARBA" id="ARBA00004953"/>
    </source>
</evidence>
<dbReference type="InterPro" id="IPR014777">
    <property type="entry name" value="4pyrrole_Mease_sub1"/>
</dbReference>
<keyword evidence="4 7" id="KW-0808">Transferase</keyword>
<keyword evidence="2" id="KW-0169">Cobalamin biosynthesis</keyword>
<reference evidence="7 8" key="1">
    <citation type="submission" date="2019-02" db="EMBL/GenBank/DDBJ databases">
        <title>Deep-cultivation of Planctomycetes and their phenomic and genomic characterization uncovers novel biology.</title>
        <authorList>
            <person name="Wiegand S."/>
            <person name="Jogler M."/>
            <person name="Boedeker C."/>
            <person name="Pinto D."/>
            <person name="Vollmers J."/>
            <person name="Rivas-Marin E."/>
            <person name="Kohn T."/>
            <person name="Peeters S.H."/>
            <person name="Heuer A."/>
            <person name="Rast P."/>
            <person name="Oberbeckmann S."/>
            <person name="Bunk B."/>
            <person name="Jeske O."/>
            <person name="Meyerdierks A."/>
            <person name="Storesund J.E."/>
            <person name="Kallscheuer N."/>
            <person name="Luecker S."/>
            <person name="Lage O.M."/>
            <person name="Pohl T."/>
            <person name="Merkel B.J."/>
            <person name="Hornburger P."/>
            <person name="Mueller R.-W."/>
            <person name="Bruemmer F."/>
            <person name="Labrenz M."/>
            <person name="Spormann A.M."/>
            <person name="Op Den Camp H."/>
            <person name="Overmann J."/>
            <person name="Amann R."/>
            <person name="Jetten M.S.M."/>
            <person name="Mascher T."/>
            <person name="Medema M.H."/>
            <person name="Devos D.P."/>
            <person name="Kaster A.-K."/>
            <person name="Ovreas L."/>
            <person name="Rohde M."/>
            <person name="Galperin M.Y."/>
            <person name="Jogler C."/>
        </authorList>
    </citation>
    <scope>NUCLEOTIDE SEQUENCE [LARGE SCALE GENOMIC DNA]</scope>
    <source>
        <strain evidence="7 8">Pla52n</strain>
    </source>
</reference>